<evidence type="ECO:0000313" key="1">
    <source>
        <dbReference type="EMBL" id="AKJ03046.1"/>
    </source>
</evidence>
<dbReference type="Proteomes" id="UP000035579">
    <property type="component" value="Chromosome"/>
</dbReference>
<organism evidence="1 2">
    <name type="scientific">Archangium gephyra</name>
    <dbReference type="NCBI Taxonomy" id="48"/>
    <lineage>
        <taxon>Bacteria</taxon>
        <taxon>Pseudomonadati</taxon>
        <taxon>Myxococcota</taxon>
        <taxon>Myxococcia</taxon>
        <taxon>Myxococcales</taxon>
        <taxon>Cystobacterineae</taxon>
        <taxon>Archangiaceae</taxon>
        <taxon>Archangium</taxon>
    </lineage>
</organism>
<evidence type="ECO:0000313" key="2">
    <source>
        <dbReference type="Proteomes" id="UP000035579"/>
    </source>
</evidence>
<name>A0AAC8TFY1_9BACT</name>
<gene>
    <name evidence="1" type="ORF">AA314_04672</name>
</gene>
<sequence>MLVDNLPMLGLRLMTDCGPFVQAASHEVAPGPLEVGDVAVFK</sequence>
<dbReference type="KEGG" id="age:AA314_04672"/>
<accession>A0AAC8TFY1</accession>
<dbReference type="AlphaFoldDB" id="A0AAC8TFY1"/>
<proteinExistence type="predicted"/>
<dbReference type="EMBL" id="CP011509">
    <property type="protein sequence ID" value="AKJ03046.1"/>
    <property type="molecule type" value="Genomic_DNA"/>
</dbReference>
<reference evidence="1 2" key="1">
    <citation type="submission" date="2015-05" db="EMBL/GenBank/DDBJ databases">
        <title>Genome assembly of Archangium gephyra DSM 2261.</title>
        <authorList>
            <person name="Sharma G."/>
            <person name="Subramanian S."/>
        </authorList>
    </citation>
    <scope>NUCLEOTIDE SEQUENCE [LARGE SCALE GENOMIC DNA]</scope>
    <source>
        <strain evidence="1 2">DSM 2261</strain>
    </source>
</reference>
<protein>
    <submittedName>
        <fullName evidence="1">Uncharacterized protein</fullName>
    </submittedName>
</protein>